<gene>
    <name evidence="6" type="ORF">BE04_29845</name>
</gene>
<dbReference type="InterPro" id="IPR025887">
    <property type="entry name" value="Glyco_hydro_31_N_dom"/>
</dbReference>
<dbReference type="CDD" id="cd06601">
    <property type="entry name" value="GH31_lyase_GLase"/>
    <property type="match status" value="1"/>
</dbReference>
<dbReference type="InterPro" id="IPR013780">
    <property type="entry name" value="Glyco_hydro_b"/>
</dbReference>
<accession>A0A150PYE1</accession>
<reference evidence="6 7" key="1">
    <citation type="submission" date="2014-02" db="EMBL/GenBank/DDBJ databases">
        <title>The small core and large imbalanced accessory genome model reveals a collaborative survival strategy of Sorangium cellulosum strains in nature.</title>
        <authorList>
            <person name="Han K."/>
            <person name="Peng R."/>
            <person name="Blom J."/>
            <person name="Li Y.-Z."/>
        </authorList>
    </citation>
    <scope>NUCLEOTIDE SEQUENCE [LARGE SCALE GENOMIC DNA]</scope>
    <source>
        <strain evidence="6 7">So0157-18</strain>
    </source>
</reference>
<dbReference type="Pfam" id="PF13802">
    <property type="entry name" value="Gal_mutarotas_2"/>
    <property type="match status" value="1"/>
</dbReference>
<dbReference type="Gene3D" id="3.20.20.80">
    <property type="entry name" value="Glycosidases"/>
    <property type="match status" value="1"/>
</dbReference>
<dbReference type="EMBL" id="JELX01000873">
    <property type="protein sequence ID" value="KYF60729.1"/>
    <property type="molecule type" value="Genomic_DNA"/>
</dbReference>
<dbReference type="Proteomes" id="UP000075604">
    <property type="component" value="Unassembled WGS sequence"/>
</dbReference>
<comment type="caution">
    <text evidence="6">The sequence shown here is derived from an EMBL/GenBank/DDBJ whole genome shotgun (WGS) entry which is preliminary data.</text>
</comment>
<dbReference type="InterPro" id="IPR017853">
    <property type="entry name" value="GH"/>
</dbReference>
<dbReference type="AlphaFoldDB" id="A0A150PYE1"/>
<dbReference type="InterPro" id="IPR011013">
    <property type="entry name" value="Gal_mutarotase_sf_dom"/>
</dbReference>
<evidence type="ECO:0000313" key="7">
    <source>
        <dbReference type="Proteomes" id="UP000075604"/>
    </source>
</evidence>
<feature type="domain" description="Glycosyl hydrolase family 31 C-terminal" evidence="5">
    <location>
        <begin position="716"/>
        <end position="814"/>
    </location>
</feature>
<dbReference type="InterPro" id="IPR000322">
    <property type="entry name" value="Glyco_hydro_31_TIM"/>
</dbReference>
<evidence type="ECO:0000256" key="1">
    <source>
        <dbReference type="ARBA" id="ARBA00007806"/>
    </source>
</evidence>
<sequence length="954" mass="104808">MNYEYVQVNAFVPNSTSGWSSFADVASYERTSSGTGFLLRDSNGRVLQLAFLSPTALRVRFNAGAEGYDDDSPSYAVVNRSLGPVTPRVAADTSALLTIDTGAMQVKVQKQPFSLAIYRDGQLIHADATVRGANKGLLYVDGQPSVASIKVAPENAVYVGLGEKAGSQLKKNGFSMTFFNYDNFKYGGTSVIPAPPAEGCGGPLNPSEPLYNSIPLLIEVNPSPTGAYAGRPYSYGIFLDNPAQTYVNIGADVETVYPSFSMQGMYYFGALYGDLDYYFLLGDGVPSVVDQYTQLTGRPTMVPRYVFGYHQGAYGYYSREVLEQVAQSFRDASFPIDGLHIDVDFQNNYRTFTSSDKKFPNVSEMFSQLAAQGFKCSTNITALVTCNPYDEDGKTYDEGGLRYATRDEGLANDYFIFNTRVNQGSSPQQFIAQENYGVNYGLNPFTSPPLQKDSEGYTPLISCGFYPNLGDPAVQAWWGQQYEGLLSAGLEMIWQDMTCPAIEYDRTPQAGEYVPYEQLLDFNTSDHDDCDEVKTLPLDLMMVGPDGKTYQPHALLHNGYALSLCKATFNGINALRPGRRNFIIARGGYAGVQRYAALWTGDSASSWDFLKINIPEVLNLGLSGVPISGCDIGGFATGSGSTQEGYVTDPALFVRWMNVGAFLPWYRNHYDHYEKWYQEPYSYGEPYLSYCRKYVELRYRLNQVFYDAMYRATQTGMPICRAMFLNFPDDVEVYDHLDDQFFLGDFLLIAPIVDEGDTRNIYLPRGADWYPFPEEGALGAKVAGGTNIGVTSGTTPYHAPLGVVPIYVQAGAILPMRELEQWVGQLPQNILTITVFPGPSSSYALYQDDGISTGSSYRLSAITQETTATSRSVRVTRKVDRYTPPEPYYYVALLGVTAAPSRVTAGKATIPCVADASSLSASASNAYTYDATTETVTVKIFDTSADITVSAALA</sequence>
<name>A0A150PYE1_SORCE</name>
<dbReference type="GO" id="GO:0030246">
    <property type="term" value="F:carbohydrate binding"/>
    <property type="evidence" value="ECO:0007669"/>
    <property type="project" value="InterPro"/>
</dbReference>
<evidence type="ECO:0000259" key="4">
    <source>
        <dbReference type="Pfam" id="PF13802"/>
    </source>
</evidence>
<proteinExistence type="inferred from homology"/>
<dbReference type="SUPFAM" id="SSF74650">
    <property type="entry name" value="Galactose mutarotase-like"/>
    <property type="match status" value="1"/>
</dbReference>
<dbReference type="Gene3D" id="2.60.40.1180">
    <property type="entry name" value="Golgi alpha-mannosidase II"/>
    <property type="match status" value="2"/>
</dbReference>
<feature type="domain" description="Glycoside hydrolase family 31 TIM barrel" evidence="3">
    <location>
        <begin position="299"/>
        <end position="707"/>
    </location>
</feature>
<keyword evidence="2" id="KW-0326">Glycosidase</keyword>
<evidence type="ECO:0000259" key="3">
    <source>
        <dbReference type="Pfam" id="PF01055"/>
    </source>
</evidence>
<dbReference type="SUPFAM" id="SSF51011">
    <property type="entry name" value="Glycosyl hydrolase domain"/>
    <property type="match status" value="1"/>
</dbReference>
<dbReference type="CDD" id="cd14752">
    <property type="entry name" value="GH31_N"/>
    <property type="match status" value="1"/>
</dbReference>
<dbReference type="Pfam" id="PF21365">
    <property type="entry name" value="Glyco_hydro_31_3rd"/>
    <property type="match status" value="1"/>
</dbReference>
<dbReference type="InterPro" id="IPR048395">
    <property type="entry name" value="Glyco_hydro_31_C"/>
</dbReference>
<protein>
    <recommendedName>
        <fullName evidence="8">Alpha-glucosidase</fullName>
    </recommendedName>
</protein>
<dbReference type="GO" id="GO:0004553">
    <property type="term" value="F:hydrolase activity, hydrolyzing O-glycosyl compounds"/>
    <property type="evidence" value="ECO:0007669"/>
    <property type="project" value="InterPro"/>
</dbReference>
<dbReference type="Pfam" id="PF01055">
    <property type="entry name" value="Glyco_hydro_31_2nd"/>
    <property type="match status" value="1"/>
</dbReference>
<comment type="similarity">
    <text evidence="1 2">Belongs to the glycosyl hydrolase 31 family.</text>
</comment>
<evidence type="ECO:0000313" key="6">
    <source>
        <dbReference type="EMBL" id="KYF60729.1"/>
    </source>
</evidence>
<dbReference type="Gene3D" id="2.60.40.1760">
    <property type="entry name" value="glycosyl hydrolase (family 31)"/>
    <property type="match status" value="1"/>
</dbReference>
<dbReference type="PANTHER" id="PTHR22762">
    <property type="entry name" value="ALPHA-GLUCOSIDASE"/>
    <property type="match status" value="1"/>
</dbReference>
<dbReference type="PANTHER" id="PTHR22762:SF120">
    <property type="entry name" value="HETEROGLYCAN GLUCOSIDASE 1"/>
    <property type="match status" value="1"/>
</dbReference>
<organism evidence="6 7">
    <name type="scientific">Sorangium cellulosum</name>
    <name type="common">Polyangium cellulosum</name>
    <dbReference type="NCBI Taxonomy" id="56"/>
    <lineage>
        <taxon>Bacteria</taxon>
        <taxon>Pseudomonadati</taxon>
        <taxon>Myxococcota</taxon>
        <taxon>Polyangia</taxon>
        <taxon>Polyangiales</taxon>
        <taxon>Polyangiaceae</taxon>
        <taxon>Sorangium</taxon>
    </lineage>
</organism>
<dbReference type="SUPFAM" id="SSF51445">
    <property type="entry name" value="(Trans)glycosidases"/>
    <property type="match status" value="1"/>
</dbReference>
<feature type="domain" description="Glycoside hydrolase family 31 N-terminal" evidence="4">
    <location>
        <begin position="47"/>
        <end position="247"/>
    </location>
</feature>
<keyword evidence="2" id="KW-0378">Hydrolase</keyword>
<dbReference type="GO" id="GO:0005975">
    <property type="term" value="P:carbohydrate metabolic process"/>
    <property type="evidence" value="ECO:0007669"/>
    <property type="project" value="InterPro"/>
</dbReference>
<evidence type="ECO:0008006" key="8">
    <source>
        <dbReference type="Google" id="ProtNLM"/>
    </source>
</evidence>
<evidence type="ECO:0000259" key="5">
    <source>
        <dbReference type="Pfam" id="PF21365"/>
    </source>
</evidence>
<evidence type="ECO:0000256" key="2">
    <source>
        <dbReference type="RuleBase" id="RU361185"/>
    </source>
</evidence>